<organism evidence="2 3">
    <name type="scientific">Dendrothele bispora (strain CBS 962.96)</name>
    <dbReference type="NCBI Taxonomy" id="1314807"/>
    <lineage>
        <taxon>Eukaryota</taxon>
        <taxon>Fungi</taxon>
        <taxon>Dikarya</taxon>
        <taxon>Basidiomycota</taxon>
        <taxon>Agaricomycotina</taxon>
        <taxon>Agaricomycetes</taxon>
        <taxon>Agaricomycetidae</taxon>
        <taxon>Agaricales</taxon>
        <taxon>Agaricales incertae sedis</taxon>
        <taxon>Dendrothele</taxon>
    </lineage>
</organism>
<evidence type="ECO:0000256" key="1">
    <source>
        <dbReference type="SAM" id="MobiDB-lite"/>
    </source>
</evidence>
<accession>A0A4S8LB54</accession>
<proteinExistence type="predicted"/>
<feature type="region of interest" description="Disordered" evidence="1">
    <location>
        <begin position="253"/>
        <end position="291"/>
    </location>
</feature>
<evidence type="ECO:0000313" key="2">
    <source>
        <dbReference type="EMBL" id="THU85793.1"/>
    </source>
</evidence>
<name>A0A4S8LB54_DENBC</name>
<dbReference type="EMBL" id="ML179529">
    <property type="protein sequence ID" value="THU85793.1"/>
    <property type="molecule type" value="Genomic_DNA"/>
</dbReference>
<evidence type="ECO:0000313" key="3">
    <source>
        <dbReference type="Proteomes" id="UP000297245"/>
    </source>
</evidence>
<keyword evidence="3" id="KW-1185">Reference proteome</keyword>
<protein>
    <submittedName>
        <fullName evidence="2">Uncharacterized protein</fullName>
    </submittedName>
</protein>
<sequence>MDQSYSYIVGPWRCDDNNGKLLGIGWTRFHDETWIGKEFQLRVHCSTEATQRTYTAWHHQKQYLLNMVEEDAFEDFDLITELTFHLKDSMESCVVGHPVVMPRNVYLFIAPVTLNRCPESSSTEVRWLTNGRDHYFWSFDPSGSTPLSRRVCDILGLPSYRSNIYEAAKYLQEIQGFDPLTQDYAQACGLPLVEMLTPLEHFYPNVLDLTEEDQETLDVWSDAEETLSDMSDSGSVYENASSQLQTIPFPIPSAEQELSGSTPDISDDSNQRSCEGDFSLNEESDDSASQALGLNPSLGSALIAGCKPSSWLHAYLIQGDIELWTGERDRNEFRWRFNPSVSDTGDQGIYTFRRICPKCLHMGRHQQRIGDLYWDTCSKCRRNNWRSPYIKVRKRRASI</sequence>
<reference evidence="2 3" key="1">
    <citation type="journal article" date="2019" name="Nat. Ecol. Evol.">
        <title>Megaphylogeny resolves global patterns of mushroom evolution.</title>
        <authorList>
            <person name="Varga T."/>
            <person name="Krizsan K."/>
            <person name="Foldi C."/>
            <person name="Dima B."/>
            <person name="Sanchez-Garcia M."/>
            <person name="Sanchez-Ramirez S."/>
            <person name="Szollosi G.J."/>
            <person name="Szarkandi J.G."/>
            <person name="Papp V."/>
            <person name="Albert L."/>
            <person name="Andreopoulos W."/>
            <person name="Angelini C."/>
            <person name="Antonin V."/>
            <person name="Barry K.W."/>
            <person name="Bougher N.L."/>
            <person name="Buchanan P."/>
            <person name="Buyck B."/>
            <person name="Bense V."/>
            <person name="Catcheside P."/>
            <person name="Chovatia M."/>
            <person name="Cooper J."/>
            <person name="Damon W."/>
            <person name="Desjardin D."/>
            <person name="Finy P."/>
            <person name="Geml J."/>
            <person name="Haridas S."/>
            <person name="Hughes K."/>
            <person name="Justo A."/>
            <person name="Karasinski D."/>
            <person name="Kautmanova I."/>
            <person name="Kiss B."/>
            <person name="Kocsube S."/>
            <person name="Kotiranta H."/>
            <person name="LaButti K.M."/>
            <person name="Lechner B.E."/>
            <person name="Liimatainen K."/>
            <person name="Lipzen A."/>
            <person name="Lukacs Z."/>
            <person name="Mihaltcheva S."/>
            <person name="Morgado L.N."/>
            <person name="Niskanen T."/>
            <person name="Noordeloos M.E."/>
            <person name="Ohm R.A."/>
            <person name="Ortiz-Santana B."/>
            <person name="Ovrebo C."/>
            <person name="Racz N."/>
            <person name="Riley R."/>
            <person name="Savchenko A."/>
            <person name="Shiryaev A."/>
            <person name="Soop K."/>
            <person name="Spirin V."/>
            <person name="Szebenyi C."/>
            <person name="Tomsovsky M."/>
            <person name="Tulloss R.E."/>
            <person name="Uehling J."/>
            <person name="Grigoriev I.V."/>
            <person name="Vagvolgyi C."/>
            <person name="Papp T."/>
            <person name="Martin F.M."/>
            <person name="Miettinen O."/>
            <person name="Hibbett D.S."/>
            <person name="Nagy L.G."/>
        </authorList>
    </citation>
    <scope>NUCLEOTIDE SEQUENCE [LARGE SCALE GENOMIC DNA]</scope>
    <source>
        <strain evidence="2 3">CBS 962.96</strain>
    </source>
</reference>
<gene>
    <name evidence="2" type="ORF">K435DRAFT_783166</name>
</gene>
<dbReference type="Proteomes" id="UP000297245">
    <property type="component" value="Unassembled WGS sequence"/>
</dbReference>
<dbReference type="AlphaFoldDB" id="A0A4S8LB54"/>
<dbReference type="OrthoDB" id="3063557at2759"/>